<dbReference type="RefSeq" id="WP_013214173.1">
    <property type="nucleotide sequence ID" value="NC_014313.1"/>
</dbReference>
<sequence>MLPSFAKSSFRELLERASKTQPTSNIRPLHSLDSLARAALDSTPTVVDLECQCDRLKKAYEDAKAEAEAYLETLKTEFEAEITKAEVALAQAKDDRLRAQYRALRQQVDLGVFEGVRSLDELVRNKDLKEASNGTD</sequence>
<dbReference type="HOGENOM" id="CLU_1872625_0_0_5"/>
<accession>D8JQ33</accession>
<dbReference type="EMBL" id="CP002083">
    <property type="protein sequence ID" value="ADJ21954.1"/>
    <property type="molecule type" value="Genomic_DNA"/>
</dbReference>
<evidence type="ECO:0000313" key="4">
    <source>
        <dbReference type="Proteomes" id="UP000002033"/>
    </source>
</evidence>
<gene>
    <name evidence="2" type="ordered locus">Hden_0127</name>
    <name evidence="3" type="ordered locus">Hden_1547</name>
</gene>
<evidence type="ECO:0000313" key="3">
    <source>
        <dbReference type="EMBL" id="ADJ23359.1"/>
    </source>
</evidence>
<protein>
    <submittedName>
        <fullName evidence="2">Uncharacterized protein</fullName>
    </submittedName>
</protein>
<dbReference type="EMBL" id="CP002083">
    <property type="protein sequence ID" value="ADJ23359.1"/>
    <property type="molecule type" value="Genomic_DNA"/>
</dbReference>
<dbReference type="Proteomes" id="UP000002033">
    <property type="component" value="Chromosome"/>
</dbReference>
<dbReference type="KEGG" id="hdn:Hden_0127"/>
<evidence type="ECO:0000313" key="2">
    <source>
        <dbReference type="EMBL" id="ADJ21954.1"/>
    </source>
</evidence>
<name>D8JQ33_HYPDA</name>
<dbReference type="AlphaFoldDB" id="D8JQ33"/>
<keyword evidence="1" id="KW-0175">Coiled coil</keyword>
<feature type="coiled-coil region" evidence="1">
    <location>
        <begin position="46"/>
        <end position="107"/>
    </location>
</feature>
<reference evidence="2" key="1">
    <citation type="submission" date="2010-06" db="EMBL/GenBank/DDBJ databases">
        <title>Complete sequence of Hyphomicrobium denitrificans ATCC 51888.</title>
        <authorList>
            <consortium name="US DOE Joint Genome Institute"/>
            <person name="Lucas S."/>
            <person name="Copeland A."/>
            <person name="Lapidus A."/>
            <person name="Cheng J.-F."/>
            <person name="Bruce D."/>
            <person name="Goodwin L."/>
            <person name="Pitluck S."/>
            <person name="Held B."/>
            <person name="Detter J.C."/>
            <person name="Han C."/>
            <person name="Tapia R."/>
            <person name="Land M."/>
            <person name="Hauser L."/>
            <person name="Kyrpides N."/>
            <person name="Ivanova N."/>
            <person name="Brown P.J.B."/>
            <person name="Brun Y.V."/>
            <person name="Woyke T."/>
        </authorList>
    </citation>
    <scope>NUCLEOTIDE SEQUENCE</scope>
    <source>
        <strain evidence="2">ATCC 51888</strain>
    </source>
</reference>
<organism evidence="2 4">
    <name type="scientific">Hyphomicrobium denitrificans (strain ATCC 51888 / DSM 1869 / NCIMB 11706 / TK 0415)</name>
    <dbReference type="NCBI Taxonomy" id="582899"/>
    <lineage>
        <taxon>Bacteria</taxon>
        <taxon>Pseudomonadati</taxon>
        <taxon>Pseudomonadota</taxon>
        <taxon>Alphaproteobacteria</taxon>
        <taxon>Hyphomicrobiales</taxon>
        <taxon>Hyphomicrobiaceae</taxon>
        <taxon>Hyphomicrobium</taxon>
    </lineage>
</organism>
<keyword evidence="4" id="KW-1185">Reference proteome</keyword>
<reference evidence="4" key="2">
    <citation type="journal article" date="2011" name="J. Bacteriol.">
        <title>Genome sequences of eight morphologically diverse alphaproteobacteria.</title>
        <authorList>
            <consortium name="US DOE Joint Genome Institute"/>
            <person name="Brown P.J."/>
            <person name="Kysela D.T."/>
            <person name="Buechlein A."/>
            <person name="Hemmerich C."/>
            <person name="Brun Y.V."/>
        </authorList>
    </citation>
    <scope>NUCLEOTIDE SEQUENCE [LARGE SCALE GENOMIC DNA]</scope>
    <source>
        <strain evidence="4">ATCC 51888 / DSM 1869 / NCIB 11706 / TK 0415</strain>
    </source>
</reference>
<proteinExistence type="predicted"/>
<dbReference type="KEGG" id="hdn:Hden_1547"/>
<evidence type="ECO:0000256" key="1">
    <source>
        <dbReference type="SAM" id="Coils"/>
    </source>
</evidence>
<dbReference type="STRING" id="582899.Hden_0127"/>